<reference evidence="3 4" key="1">
    <citation type="submission" date="2021-06" db="EMBL/GenBank/DDBJ databases">
        <title>Caerostris extrusa draft genome.</title>
        <authorList>
            <person name="Kono N."/>
            <person name="Arakawa K."/>
        </authorList>
    </citation>
    <scope>NUCLEOTIDE SEQUENCE [LARGE SCALE GENOMIC DNA]</scope>
</reference>
<feature type="region of interest" description="Disordered" evidence="1">
    <location>
        <begin position="278"/>
        <end position="299"/>
    </location>
</feature>
<evidence type="ECO:0000313" key="3">
    <source>
        <dbReference type="EMBL" id="GIY42428.1"/>
    </source>
</evidence>
<dbReference type="PANTHER" id="PTHR46738">
    <property type="entry name" value="UBIQUITIN-ASSOCIATED DOMAIN-CONTAINING PROTEIN 1"/>
    <property type="match status" value="1"/>
</dbReference>
<dbReference type="PANTHER" id="PTHR46738:SF1">
    <property type="entry name" value="UBIQUITIN-ASSOCIATED DOMAIN-CONTAINING PROTEIN 1"/>
    <property type="match status" value="1"/>
</dbReference>
<dbReference type="AlphaFoldDB" id="A0AAV4T6W7"/>
<organism evidence="3 4">
    <name type="scientific">Caerostris extrusa</name>
    <name type="common">Bark spider</name>
    <name type="synonym">Caerostris bankana</name>
    <dbReference type="NCBI Taxonomy" id="172846"/>
    <lineage>
        <taxon>Eukaryota</taxon>
        <taxon>Metazoa</taxon>
        <taxon>Ecdysozoa</taxon>
        <taxon>Arthropoda</taxon>
        <taxon>Chelicerata</taxon>
        <taxon>Arachnida</taxon>
        <taxon>Araneae</taxon>
        <taxon>Araneomorphae</taxon>
        <taxon>Entelegynae</taxon>
        <taxon>Araneoidea</taxon>
        <taxon>Araneidae</taxon>
        <taxon>Caerostris</taxon>
    </lineage>
</organism>
<dbReference type="SUPFAM" id="SSF54236">
    <property type="entry name" value="Ubiquitin-like"/>
    <property type="match status" value="1"/>
</dbReference>
<evidence type="ECO:0000256" key="1">
    <source>
        <dbReference type="SAM" id="MobiDB-lite"/>
    </source>
</evidence>
<dbReference type="Gene3D" id="1.10.8.10">
    <property type="entry name" value="DNA helicase RuvA subunit, C-terminal domain"/>
    <property type="match status" value="1"/>
</dbReference>
<comment type="caution">
    <text evidence="3">The sequence shown here is derived from an EMBL/GenBank/DDBJ whole genome shotgun (WGS) entry which is preliminary data.</text>
</comment>
<dbReference type="InterPro" id="IPR009060">
    <property type="entry name" value="UBA-like_sf"/>
</dbReference>
<protein>
    <submittedName>
        <fullName evidence="3">Ubiquitin-associated domain-containing protein 1</fullName>
    </submittedName>
</protein>
<feature type="domain" description="UBA" evidence="2">
    <location>
        <begin position="181"/>
        <end position="227"/>
    </location>
</feature>
<dbReference type="GO" id="GO:0000151">
    <property type="term" value="C:ubiquitin ligase complex"/>
    <property type="evidence" value="ECO:0007669"/>
    <property type="project" value="TreeGrafter"/>
</dbReference>
<dbReference type="SUPFAM" id="SSF46934">
    <property type="entry name" value="UBA-like"/>
    <property type="match status" value="1"/>
</dbReference>
<accession>A0AAV4T6W7</accession>
<proteinExistence type="predicted"/>
<dbReference type="InterPro" id="IPR057650">
    <property type="entry name" value="UBL_UBAC1"/>
</dbReference>
<sequence length="350" mass="39470">MYVVDTSLGSIETMKITVINSTGLYWVVDVLPEFTVDKLKLMALSHFFNPIDSIKVSDRYKLILVSQNRPLPDESTIRDEEIRDNDELLLLKRRHLLVPLGESQEEKEEKCRGPIEAEIQKETNSIHAKNLDSVIENPSVPVDFHTELRKILVSLVKVSEKLLRYHPEVVALFKEMAEGDEVKEEEPCVDKTSLKQLTDMGFGESQAIEALKQNRNVSDAMDWLLAQSVDSNSSNTASAANVKNSSPVHVRKFSVPKFSVSKIRKLFLVDKCTSDKSEKASASTSQKQDAEVPSTSQGPVLSAEQTRIVEMIKICFRAYKRKVFRPSSAALANLKRNGVCRSRYLRCLKN</sequence>
<evidence type="ECO:0000259" key="2">
    <source>
        <dbReference type="PROSITE" id="PS50030"/>
    </source>
</evidence>
<dbReference type="PROSITE" id="PS50030">
    <property type="entry name" value="UBA"/>
    <property type="match status" value="1"/>
</dbReference>
<name>A0AAV4T6W7_CAEEX</name>
<evidence type="ECO:0000313" key="4">
    <source>
        <dbReference type="Proteomes" id="UP001054945"/>
    </source>
</evidence>
<gene>
    <name evidence="3" type="primary">UBAC1</name>
    <name evidence="3" type="ORF">CEXT_380031</name>
</gene>
<dbReference type="SMART" id="SM00165">
    <property type="entry name" value="UBA"/>
    <property type="match status" value="1"/>
</dbReference>
<dbReference type="Proteomes" id="UP001054945">
    <property type="component" value="Unassembled WGS sequence"/>
</dbReference>
<feature type="compositionally biased region" description="Polar residues" evidence="1">
    <location>
        <begin position="280"/>
        <end position="299"/>
    </location>
</feature>
<dbReference type="Pfam" id="PF22562">
    <property type="entry name" value="UBA_7"/>
    <property type="match status" value="1"/>
</dbReference>
<dbReference type="InterPro" id="IPR029071">
    <property type="entry name" value="Ubiquitin-like_domsf"/>
</dbReference>
<dbReference type="InterPro" id="IPR015940">
    <property type="entry name" value="UBA"/>
</dbReference>
<keyword evidence="4" id="KW-1185">Reference proteome</keyword>
<dbReference type="Pfam" id="PF23326">
    <property type="entry name" value="UBL_UBAC1"/>
    <property type="match status" value="1"/>
</dbReference>
<dbReference type="EMBL" id="BPLR01010847">
    <property type="protein sequence ID" value="GIY42428.1"/>
    <property type="molecule type" value="Genomic_DNA"/>
</dbReference>
<dbReference type="InterPro" id="IPR052476">
    <property type="entry name" value="UBAC1"/>
</dbReference>